<evidence type="ECO:0000313" key="1">
    <source>
        <dbReference type="EMBL" id="MBB3195812.1"/>
    </source>
</evidence>
<organism evidence="1 2">
    <name type="scientific">Roseateles terrae</name>
    <dbReference type="NCBI Taxonomy" id="431060"/>
    <lineage>
        <taxon>Bacteria</taxon>
        <taxon>Pseudomonadati</taxon>
        <taxon>Pseudomonadota</taxon>
        <taxon>Betaproteobacteria</taxon>
        <taxon>Burkholderiales</taxon>
        <taxon>Sphaerotilaceae</taxon>
        <taxon>Roseateles</taxon>
    </lineage>
</organism>
<proteinExistence type="predicted"/>
<accession>A0ABR6GUM6</accession>
<name>A0ABR6GUM6_9BURK</name>
<dbReference type="RefSeq" id="WP_184295005.1">
    <property type="nucleotide sequence ID" value="NZ_JACHXO010000005.1"/>
</dbReference>
<dbReference type="Proteomes" id="UP000574369">
    <property type="component" value="Unassembled WGS sequence"/>
</dbReference>
<evidence type="ECO:0000313" key="2">
    <source>
        <dbReference type="Proteomes" id="UP000574369"/>
    </source>
</evidence>
<evidence type="ECO:0008006" key="3">
    <source>
        <dbReference type="Google" id="ProtNLM"/>
    </source>
</evidence>
<dbReference type="EMBL" id="JACHXO010000005">
    <property type="protein sequence ID" value="MBB3195812.1"/>
    <property type="molecule type" value="Genomic_DNA"/>
</dbReference>
<keyword evidence="2" id="KW-1185">Reference proteome</keyword>
<comment type="caution">
    <text evidence="1">The sequence shown here is derived from an EMBL/GenBank/DDBJ whole genome shotgun (WGS) entry which is preliminary data.</text>
</comment>
<reference evidence="1 2" key="1">
    <citation type="submission" date="2020-08" db="EMBL/GenBank/DDBJ databases">
        <title>Genomic Encyclopedia of Type Strains, Phase III (KMG-III): the genomes of soil and plant-associated and newly described type strains.</title>
        <authorList>
            <person name="Whitman W."/>
        </authorList>
    </citation>
    <scope>NUCLEOTIDE SEQUENCE [LARGE SCALE GENOMIC DNA]</scope>
    <source>
        <strain evidence="1 2">CECT 7247</strain>
    </source>
</reference>
<gene>
    <name evidence="1" type="ORF">FHS28_003218</name>
</gene>
<protein>
    <recommendedName>
        <fullName evidence="3">L,D-transpeptidase</fullName>
    </recommendedName>
</protein>
<sequence>MKGWKLLGRRHHSRRQWEPRLPVQTLIGAALISMALAAEPAHAVRLSATAVQAQLEAAAVSPEARQMVRVALQGGDAHGLPFAVVDKKEARLLVFRADGRLAGSAPALLGLARGDTLDPNVGQMVATGIPPALRTTPSGRYDSQPGPNLKGETVIWVDYDAAFAIHRLRPAPASERRAERLASPSPDDNRISLGCVIVTGEFFDQVVRPVLGAGPGVVYVLPEPLPPAEPPVALNAAPAAADRLSPMSRPVLRQDTGRL</sequence>